<name>A0A0D6M2Y1_9BILA</name>
<evidence type="ECO:0000313" key="2">
    <source>
        <dbReference type="Proteomes" id="UP000054495"/>
    </source>
</evidence>
<dbReference type="AlphaFoldDB" id="A0A0D6M2Y1"/>
<organism evidence="1 2">
    <name type="scientific">Ancylostoma ceylanicum</name>
    <dbReference type="NCBI Taxonomy" id="53326"/>
    <lineage>
        <taxon>Eukaryota</taxon>
        <taxon>Metazoa</taxon>
        <taxon>Ecdysozoa</taxon>
        <taxon>Nematoda</taxon>
        <taxon>Chromadorea</taxon>
        <taxon>Rhabditida</taxon>
        <taxon>Rhabditina</taxon>
        <taxon>Rhabditomorpha</taxon>
        <taxon>Strongyloidea</taxon>
        <taxon>Ancylostomatidae</taxon>
        <taxon>Ancylostomatinae</taxon>
        <taxon>Ancylostoma</taxon>
    </lineage>
</organism>
<dbReference type="Proteomes" id="UP000054495">
    <property type="component" value="Unassembled WGS sequence"/>
</dbReference>
<sequence length="65" mass="6939">MGWAATNELGCSIVKCTSYNVYVGVCRYRPKGNIVNSNVYQVGTPCSMNPGGATGCDADGLWYKP</sequence>
<dbReference type="Gene3D" id="3.40.33.10">
    <property type="entry name" value="CAP"/>
    <property type="match status" value="1"/>
</dbReference>
<evidence type="ECO:0008006" key="3">
    <source>
        <dbReference type="Google" id="ProtNLM"/>
    </source>
</evidence>
<dbReference type="InterPro" id="IPR035940">
    <property type="entry name" value="CAP_sf"/>
</dbReference>
<dbReference type="EMBL" id="KE124952">
    <property type="protein sequence ID" value="EPB74252.1"/>
    <property type="molecule type" value="Genomic_DNA"/>
</dbReference>
<accession>A0A0D6M2Y1</accession>
<protein>
    <recommendedName>
        <fullName evidence="3">SCP domain-containing protein</fullName>
    </recommendedName>
</protein>
<reference evidence="1 2" key="1">
    <citation type="submission" date="2013-05" db="EMBL/GenBank/DDBJ databases">
        <title>Draft genome of the parasitic nematode Anyclostoma ceylanicum.</title>
        <authorList>
            <person name="Mitreva M."/>
        </authorList>
    </citation>
    <scope>NUCLEOTIDE SEQUENCE [LARGE SCALE GENOMIC DNA]</scope>
</reference>
<proteinExistence type="predicted"/>
<evidence type="ECO:0000313" key="1">
    <source>
        <dbReference type="EMBL" id="EPB74252.1"/>
    </source>
</evidence>
<dbReference type="SUPFAM" id="SSF55797">
    <property type="entry name" value="PR-1-like"/>
    <property type="match status" value="1"/>
</dbReference>
<gene>
    <name evidence="1" type="ORF">ANCCEY_06681</name>
</gene>
<keyword evidence="2" id="KW-1185">Reference proteome</keyword>